<accession>A0ABD3SFB0</accession>
<comment type="caution">
    <text evidence="2">The sequence shown here is derived from an EMBL/GenBank/DDBJ whole genome shotgun (WGS) entry which is preliminary data.</text>
</comment>
<keyword evidence="1" id="KW-1133">Transmembrane helix</keyword>
<feature type="transmembrane region" description="Helical" evidence="1">
    <location>
        <begin position="64"/>
        <end position="83"/>
    </location>
</feature>
<organism evidence="2 3">
    <name type="scientific">Cyclostephanos tholiformis</name>
    <dbReference type="NCBI Taxonomy" id="382380"/>
    <lineage>
        <taxon>Eukaryota</taxon>
        <taxon>Sar</taxon>
        <taxon>Stramenopiles</taxon>
        <taxon>Ochrophyta</taxon>
        <taxon>Bacillariophyta</taxon>
        <taxon>Coscinodiscophyceae</taxon>
        <taxon>Thalassiosirophycidae</taxon>
        <taxon>Stephanodiscales</taxon>
        <taxon>Stephanodiscaceae</taxon>
        <taxon>Cyclostephanos</taxon>
    </lineage>
</organism>
<keyword evidence="1" id="KW-0812">Transmembrane</keyword>
<evidence type="ECO:0000313" key="2">
    <source>
        <dbReference type="EMBL" id="KAL3823122.1"/>
    </source>
</evidence>
<dbReference type="Proteomes" id="UP001530377">
    <property type="component" value="Unassembled WGS sequence"/>
</dbReference>
<name>A0ABD3SFB0_9STRA</name>
<evidence type="ECO:0000256" key="1">
    <source>
        <dbReference type="SAM" id="Phobius"/>
    </source>
</evidence>
<evidence type="ECO:0000313" key="3">
    <source>
        <dbReference type="Proteomes" id="UP001530377"/>
    </source>
</evidence>
<keyword evidence="3" id="KW-1185">Reference proteome</keyword>
<sequence length="110" mass="12459">MVSKEEIAEINAYFRGRMDESKKIWMTRGKDARIASAAARAASGAKTWRQMSGMSLMMHEVGHVGNRHFMVGFGFIGLMALYAQTKFTDDMRKNSPYWSTFHEKGQHGGH</sequence>
<dbReference type="EMBL" id="JALLPB020000046">
    <property type="protein sequence ID" value="KAL3823122.1"/>
    <property type="molecule type" value="Genomic_DNA"/>
</dbReference>
<dbReference type="AlphaFoldDB" id="A0ABD3SFB0"/>
<gene>
    <name evidence="2" type="ORF">ACHAXA_006452</name>
</gene>
<protein>
    <submittedName>
        <fullName evidence="2">Uncharacterized protein</fullName>
    </submittedName>
</protein>
<proteinExistence type="predicted"/>
<keyword evidence="1" id="KW-0472">Membrane</keyword>
<reference evidence="2 3" key="1">
    <citation type="submission" date="2024-10" db="EMBL/GenBank/DDBJ databases">
        <title>Updated reference genomes for cyclostephanoid diatoms.</title>
        <authorList>
            <person name="Roberts W.R."/>
            <person name="Alverson A.J."/>
        </authorList>
    </citation>
    <scope>NUCLEOTIDE SEQUENCE [LARGE SCALE GENOMIC DNA]</scope>
    <source>
        <strain evidence="2 3">AJA228-03</strain>
    </source>
</reference>